<dbReference type="Proteomes" id="UP000078383">
    <property type="component" value="Unassembled WGS sequence"/>
</dbReference>
<proteinExistence type="predicted"/>
<protein>
    <submittedName>
        <fullName evidence="2">Uncharacterized conserved protein</fullName>
    </submittedName>
</protein>
<dbReference type="EMBL" id="CZBX01000003">
    <property type="protein sequence ID" value="CUQ84028.1"/>
    <property type="molecule type" value="Genomic_DNA"/>
</dbReference>
<organism evidence="2 3">
    <name type="scientific">[Ruminococcus] torques</name>
    <dbReference type="NCBI Taxonomy" id="33039"/>
    <lineage>
        <taxon>Bacteria</taxon>
        <taxon>Bacillati</taxon>
        <taxon>Bacillota</taxon>
        <taxon>Clostridia</taxon>
        <taxon>Lachnospirales</taxon>
        <taxon>Lachnospiraceae</taxon>
        <taxon>Mediterraneibacter</taxon>
    </lineage>
</organism>
<dbReference type="PANTHER" id="PTHR30547:SF0">
    <property type="entry name" value="BLR8175 PROTEIN"/>
    <property type="match status" value="1"/>
</dbReference>
<dbReference type="PANTHER" id="PTHR30547">
    <property type="entry name" value="UNCHARACTERIZED PROTEIN YHCG-RELATED"/>
    <property type="match status" value="1"/>
</dbReference>
<reference evidence="2 3" key="1">
    <citation type="submission" date="2015-09" db="EMBL/GenBank/DDBJ databases">
        <authorList>
            <consortium name="Pathogen Informatics"/>
        </authorList>
    </citation>
    <scope>NUCLEOTIDE SEQUENCE [LARGE SCALE GENOMIC DNA]</scope>
    <source>
        <strain evidence="2 3">2789STDY5834889</strain>
    </source>
</reference>
<evidence type="ECO:0000313" key="2">
    <source>
        <dbReference type="EMBL" id="CUQ84028.1"/>
    </source>
</evidence>
<dbReference type="AlphaFoldDB" id="A0A174ZID0"/>
<name>A0A174ZID0_9FIRM</name>
<evidence type="ECO:0000313" key="3">
    <source>
        <dbReference type="Proteomes" id="UP000078383"/>
    </source>
</evidence>
<dbReference type="InterPro" id="IPR041527">
    <property type="entry name" value="YhcG_N"/>
</dbReference>
<sequence>MRYFYEMYPDAVICPQVEDELITDANRPQVGDDLKIIFRIPWGHNKIILDKCKGNSAKALFYIRKTIENNWSRDVLLNFLGTDLYERQGKAITNFSNTLPIEQSDLAQAITKDPYNFDFLTLRERYDEKELKDALIEKVNNFLMQVNWELMLWLLIIR</sequence>
<dbReference type="InterPro" id="IPR053148">
    <property type="entry name" value="PD-DEXK-like_domain"/>
</dbReference>
<accession>A0A174ZID0</accession>
<gene>
    <name evidence="2" type="ORF">ERS852502_00827</name>
</gene>
<dbReference type="Pfam" id="PF17761">
    <property type="entry name" value="DUF1016_N"/>
    <property type="match status" value="1"/>
</dbReference>
<feature type="domain" description="YhcG N-terminal" evidence="1">
    <location>
        <begin position="1"/>
        <end position="87"/>
    </location>
</feature>
<evidence type="ECO:0000259" key="1">
    <source>
        <dbReference type="Pfam" id="PF17761"/>
    </source>
</evidence>